<dbReference type="EMBL" id="JABSTQ010009419">
    <property type="protein sequence ID" value="KAG0429318.1"/>
    <property type="molecule type" value="Genomic_DNA"/>
</dbReference>
<evidence type="ECO:0000313" key="1">
    <source>
        <dbReference type="EMBL" id="KAG0429318.1"/>
    </source>
</evidence>
<protein>
    <submittedName>
        <fullName evidence="1">Uncharacterized protein</fullName>
    </submittedName>
</protein>
<gene>
    <name evidence="1" type="ORF">HPB47_023723</name>
</gene>
<evidence type="ECO:0000313" key="2">
    <source>
        <dbReference type="Proteomes" id="UP000805193"/>
    </source>
</evidence>
<reference evidence="1 2" key="1">
    <citation type="journal article" date="2020" name="Cell">
        <title>Large-Scale Comparative Analyses of Tick Genomes Elucidate Their Genetic Diversity and Vector Capacities.</title>
        <authorList>
            <consortium name="Tick Genome and Microbiome Consortium (TIGMIC)"/>
            <person name="Jia N."/>
            <person name="Wang J."/>
            <person name="Shi W."/>
            <person name="Du L."/>
            <person name="Sun Y."/>
            <person name="Zhan W."/>
            <person name="Jiang J.F."/>
            <person name="Wang Q."/>
            <person name="Zhang B."/>
            <person name="Ji P."/>
            <person name="Bell-Sakyi L."/>
            <person name="Cui X.M."/>
            <person name="Yuan T.T."/>
            <person name="Jiang B.G."/>
            <person name="Yang W.F."/>
            <person name="Lam T.T."/>
            <person name="Chang Q.C."/>
            <person name="Ding S.J."/>
            <person name="Wang X.J."/>
            <person name="Zhu J.G."/>
            <person name="Ruan X.D."/>
            <person name="Zhao L."/>
            <person name="Wei J.T."/>
            <person name="Ye R.Z."/>
            <person name="Que T.C."/>
            <person name="Du C.H."/>
            <person name="Zhou Y.H."/>
            <person name="Cheng J.X."/>
            <person name="Dai P.F."/>
            <person name="Guo W.B."/>
            <person name="Han X.H."/>
            <person name="Huang E.J."/>
            <person name="Li L.F."/>
            <person name="Wei W."/>
            <person name="Gao Y.C."/>
            <person name="Liu J.Z."/>
            <person name="Shao H.Z."/>
            <person name="Wang X."/>
            <person name="Wang C.C."/>
            <person name="Yang T.C."/>
            <person name="Huo Q.B."/>
            <person name="Li W."/>
            <person name="Chen H.Y."/>
            <person name="Chen S.E."/>
            <person name="Zhou L.G."/>
            <person name="Ni X.B."/>
            <person name="Tian J.H."/>
            <person name="Sheng Y."/>
            <person name="Liu T."/>
            <person name="Pan Y.S."/>
            <person name="Xia L.Y."/>
            <person name="Li J."/>
            <person name="Zhao F."/>
            <person name="Cao W.C."/>
        </authorList>
    </citation>
    <scope>NUCLEOTIDE SEQUENCE [LARGE SCALE GENOMIC DNA]</scope>
    <source>
        <strain evidence="1">Iper-2018</strain>
    </source>
</reference>
<keyword evidence="2" id="KW-1185">Reference proteome</keyword>
<name>A0AC60Q7B4_IXOPE</name>
<dbReference type="Proteomes" id="UP000805193">
    <property type="component" value="Unassembled WGS sequence"/>
</dbReference>
<sequence>MPETPPRRRQKGHYVHPDTFASSRRQCQVRTYIEDQSDDELDDIIALASIVSARTDTNRVPQFFEKPFTVWGARRLLSPVTRQRDTARLHCVALESSRPRAHRARRLAVSEQGRSPSLFSSSDLGLPCPSGAIDCRASATLNRGAQQSCQQLITPSARAINEAHPVGFATAQQPLGPVDGCEAVAAVPRSHRLRPAASSGKTAGRVPLSAPWLELSIKGANTLFAYSAPSSPVCRCDVGGVREACCLLYASPVQPPLRLPARTSLPGRTPGAADVACGPVLAALFADTHAVGSNTSPRAWVNL</sequence>
<organism evidence="1 2">
    <name type="scientific">Ixodes persulcatus</name>
    <name type="common">Taiga tick</name>
    <dbReference type="NCBI Taxonomy" id="34615"/>
    <lineage>
        <taxon>Eukaryota</taxon>
        <taxon>Metazoa</taxon>
        <taxon>Ecdysozoa</taxon>
        <taxon>Arthropoda</taxon>
        <taxon>Chelicerata</taxon>
        <taxon>Arachnida</taxon>
        <taxon>Acari</taxon>
        <taxon>Parasitiformes</taxon>
        <taxon>Ixodida</taxon>
        <taxon>Ixodoidea</taxon>
        <taxon>Ixodidae</taxon>
        <taxon>Ixodinae</taxon>
        <taxon>Ixodes</taxon>
    </lineage>
</organism>
<accession>A0AC60Q7B4</accession>
<comment type="caution">
    <text evidence="1">The sequence shown here is derived from an EMBL/GenBank/DDBJ whole genome shotgun (WGS) entry which is preliminary data.</text>
</comment>
<proteinExistence type="predicted"/>